<comment type="caution">
    <text evidence="5">The sequence shown here is derived from an EMBL/GenBank/DDBJ whole genome shotgun (WGS) entry which is preliminary data.</text>
</comment>
<dbReference type="EMBL" id="JAFJMO010000027">
    <property type="protein sequence ID" value="KAJ8248685.1"/>
    <property type="molecule type" value="Genomic_DNA"/>
</dbReference>
<dbReference type="InterPro" id="IPR036028">
    <property type="entry name" value="SH3-like_dom_sf"/>
</dbReference>
<protein>
    <recommendedName>
        <fullName evidence="4">SH3 domain-containing protein</fullName>
    </recommendedName>
</protein>
<dbReference type="CDD" id="cd11960">
    <property type="entry name" value="SH3_Abp1_eu"/>
    <property type="match status" value="1"/>
</dbReference>
<dbReference type="Gene3D" id="2.30.30.40">
    <property type="entry name" value="SH3 Domains"/>
    <property type="match status" value="1"/>
</dbReference>
<feature type="coiled-coil region" evidence="3">
    <location>
        <begin position="30"/>
        <end position="57"/>
    </location>
</feature>
<evidence type="ECO:0000256" key="2">
    <source>
        <dbReference type="PROSITE-ProRule" id="PRU00192"/>
    </source>
</evidence>
<name>A0A9Q1CVA3_CONCO</name>
<evidence type="ECO:0000256" key="3">
    <source>
        <dbReference type="SAM" id="Coils"/>
    </source>
</evidence>
<accession>A0A9Q1CVA3</accession>
<sequence length="323" mass="37144">MQPQRLDEEPICLVCQTSEKHENHKLRPLKEAALKYKEEVEEALLHLQEKLEAFIKEKQKSDRDAKLIKSNANSTLVVIQEEFEKLHQFLRDEEASRIAALKEEEEQKSQRMKERIVKMTKGISFLSNTIRALQQEMKVDDISFLQNYKAIKKSVQYKVSDPEKLLGGHIDVAKHQSNLKYKVWEKMKRIVQDNIQPETKESSAHQKKLSGTIAEGANTYEDLTQVQRIPEQATNGVPKQKGLFPRLRFNVRPRQKAVKQDKKDDSGISARALYDYQAADDTEISFGATDIITGISTNGDGWWKGYNPDGCYGLFPANYVEYI</sequence>
<dbReference type="Gene3D" id="3.30.160.60">
    <property type="entry name" value="Classic Zinc Finger"/>
    <property type="match status" value="1"/>
</dbReference>
<organism evidence="5 6">
    <name type="scientific">Conger conger</name>
    <name type="common">Conger eel</name>
    <name type="synonym">Muraena conger</name>
    <dbReference type="NCBI Taxonomy" id="82655"/>
    <lineage>
        <taxon>Eukaryota</taxon>
        <taxon>Metazoa</taxon>
        <taxon>Chordata</taxon>
        <taxon>Craniata</taxon>
        <taxon>Vertebrata</taxon>
        <taxon>Euteleostomi</taxon>
        <taxon>Actinopterygii</taxon>
        <taxon>Neopterygii</taxon>
        <taxon>Teleostei</taxon>
        <taxon>Anguilliformes</taxon>
        <taxon>Congridae</taxon>
        <taxon>Conger</taxon>
    </lineage>
</organism>
<dbReference type="PRINTS" id="PR00452">
    <property type="entry name" value="SH3DOMAIN"/>
</dbReference>
<keyword evidence="3" id="KW-0175">Coiled coil</keyword>
<evidence type="ECO:0000313" key="5">
    <source>
        <dbReference type="EMBL" id="KAJ8248685.1"/>
    </source>
</evidence>
<feature type="domain" description="SH3" evidence="4">
    <location>
        <begin position="265"/>
        <end position="323"/>
    </location>
</feature>
<keyword evidence="6" id="KW-1185">Reference proteome</keyword>
<evidence type="ECO:0000256" key="1">
    <source>
        <dbReference type="ARBA" id="ARBA00022443"/>
    </source>
</evidence>
<evidence type="ECO:0000259" key="4">
    <source>
        <dbReference type="PROSITE" id="PS50002"/>
    </source>
</evidence>
<dbReference type="InterPro" id="IPR050143">
    <property type="entry name" value="TRIM/RBCC"/>
</dbReference>
<dbReference type="SUPFAM" id="SSF57845">
    <property type="entry name" value="B-box zinc-binding domain"/>
    <property type="match status" value="1"/>
</dbReference>
<dbReference type="FunFam" id="2.30.30.40:FF:000046">
    <property type="entry name" value="Drebrin-like protein isoform B"/>
    <property type="match status" value="1"/>
</dbReference>
<dbReference type="Pfam" id="PF14604">
    <property type="entry name" value="SH3_9"/>
    <property type="match status" value="1"/>
</dbReference>
<dbReference type="OrthoDB" id="5971719at2759"/>
<proteinExistence type="predicted"/>
<dbReference type="PROSITE" id="PS50002">
    <property type="entry name" value="SH3"/>
    <property type="match status" value="1"/>
</dbReference>
<dbReference type="SUPFAM" id="SSF50044">
    <property type="entry name" value="SH3-domain"/>
    <property type="match status" value="1"/>
</dbReference>
<keyword evidence="1 2" id="KW-0728">SH3 domain</keyword>
<dbReference type="SMART" id="SM00326">
    <property type="entry name" value="SH3"/>
    <property type="match status" value="1"/>
</dbReference>
<dbReference type="InterPro" id="IPR001452">
    <property type="entry name" value="SH3_domain"/>
</dbReference>
<evidence type="ECO:0000313" key="6">
    <source>
        <dbReference type="Proteomes" id="UP001152803"/>
    </source>
</evidence>
<gene>
    <name evidence="5" type="ORF">COCON_G00233560</name>
</gene>
<dbReference type="PANTHER" id="PTHR24103">
    <property type="entry name" value="E3 UBIQUITIN-PROTEIN LIGASE TRIM"/>
    <property type="match status" value="1"/>
</dbReference>
<reference evidence="5" key="1">
    <citation type="journal article" date="2023" name="Science">
        <title>Genome structures resolve the early diversification of teleost fishes.</title>
        <authorList>
            <person name="Parey E."/>
            <person name="Louis A."/>
            <person name="Montfort J."/>
            <person name="Bouchez O."/>
            <person name="Roques C."/>
            <person name="Iampietro C."/>
            <person name="Lluch J."/>
            <person name="Castinel A."/>
            <person name="Donnadieu C."/>
            <person name="Desvignes T."/>
            <person name="Floi Bucao C."/>
            <person name="Jouanno E."/>
            <person name="Wen M."/>
            <person name="Mejri S."/>
            <person name="Dirks R."/>
            <person name="Jansen H."/>
            <person name="Henkel C."/>
            <person name="Chen W.J."/>
            <person name="Zahm M."/>
            <person name="Cabau C."/>
            <person name="Klopp C."/>
            <person name="Thompson A.W."/>
            <person name="Robinson-Rechavi M."/>
            <person name="Braasch I."/>
            <person name="Lecointre G."/>
            <person name="Bobe J."/>
            <person name="Postlethwait J.H."/>
            <person name="Berthelot C."/>
            <person name="Roest Crollius H."/>
            <person name="Guiguen Y."/>
        </authorList>
    </citation>
    <scope>NUCLEOTIDE SEQUENCE</scope>
    <source>
        <strain evidence="5">Concon-B</strain>
    </source>
</reference>
<dbReference type="InterPro" id="IPR035717">
    <property type="entry name" value="Drebrin-like_SH3"/>
</dbReference>
<dbReference type="Proteomes" id="UP001152803">
    <property type="component" value="Unassembled WGS sequence"/>
</dbReference>
<dbReference type="AlphaFoldDB" id="A0A9Q1CVA3"/>